<reference evidence="2" key="1">
    <citation type="submission" date="2022-11" db="UniProtKB">
        <authorList>
            <consortium name="WormBaseParasite"/>
        </authorList>
    </citation>
    <scope>IDENTIFICATION</scope>
</reference>
<evidence type="ECO:0000313" key="2">
    <source>
        <dbReference type="WBParaSite" id="JU765_v2.g8701.t1"/>
    </source>
</evidence>
<dbReference type="WBParaSite" id="JU765_v2.g8701.t1">
    <property type="protein sequence ID" value="JU765_v2.g8701.t1"/>
    <property type="gene ID" value="JU765_v2.g8701"/>
</dbReference>
<protein>
    <submittedName>
        <fullName evidence="2">Uncharacterized protein</fullName>
    </submittedName>
</protein>
<name>A0AC34RQV7_9BILA</name>
<organism evidence="1 2">
    <name type="scientific">Panagrolaimus sp. JU765</name>
    <dbReference type="NCBI Taxonomy" id="591449"/>
    <lineage>
        <taxon>Eukaryota</taxon>
        <taxon>Metazoa</taxon>
        <taxon>Ecdysozoa</taxon>
        <taxon>Nematoda</taxon>
        <taxon>Chromadorea</taxon>
        <taxon>Rhabditida</taxon>
        <taxon>Tylenchina</taxon>
        <taxon>Panagrolaimomorpha</taxon>
        <taxon>Panagrolaimoidea</taxon>
        <taxon>Panagrolaimidae</taxon>
        <taxon>Panagrolaimus</taxon>
    </lineage>
</organism>
<evidence type="ECO:0000313" key="1">
    <source>
        <dbReference type="Proteomes" id="UP000887576"/>
    </source>
</evidence>
<accession>A0AC34RQV7</accession>
<dbReference type="Proteomes" id="UP000887576">
    <property type="component" value="Unplaced"/>
</dbReference>
<sequence length="296" mass="35502">MTVRVVLPDNYLPGYELTYYEYYDEDGFKRLRPKSRPIMRKNWSKYPKTRFTKLDGLLQRQFYHLSFSTIRRKLWLSSKQTSNLGKKPITRPTRSFFYLGAIFYPEHPEVPWPDESVRVALKNYDNVVFYVVVSVEFKNSVDLSKILRFIEFDVEEVTLKNFSELPKGYEAFMTRNVTAATFNHCDVKMNTLLDLLPNIERLLLIPNPEIDWEDLFDYKYPLKDVHIVTSKIKNWKKVSEFLKRQGKGFYASIHKLNHSEKEKAMKYFNVVDFKKDPQELNGNYIWWDPDYRLYCK</sequence>
<proteinExistence type="predicted"/>